<dbReference type="Pfam" id="PF19051">
    <property type="entry name" value="GFO_IDH_MocA_C2"/>
    <property type="match status" value="2"/>
</dbReference>
<dbReference type="EC" id="1.1.1.292" evidence="4"/>
<dbReference type="InterPro" id="IPR006311">
    <property type="entry name" value="TAT_signal"/>
</dbReference>
<dbReference type="Gene3D" id="3.40.50.720">
    <property type="entry name" value="NAD(P)-binding Rossmann-like Domain"/>
    <property type="match status" value="1"/>
</dbReference>
<dbReference type="PANTHER" id="PTHR43818">
    <property type="entry name" value="BCDNA.GH03377"/>
    <property type="match status" value="1"/>
</dbReference>
<dbReference type="PANTHER" id="PTHR43818:SF5">
    <property type="entry name" value="OXIDOREDUCTASE FAMILY PROTEIN"/>
    <property type="match status" value="1"/>
</dbReference>
<dbReference type="PROSITE" id="PS51318">
    <property type="entry name" value="TAT"/>
    <property type="match status" value="1"/>
</dbReference>
<dbReference type="Gene3D" id="3.30.360.10">
    <property type="entry name" value="Dihydrodipicolinate Reductase, domain 2"/>
    <property type="match status" value="1"/>
</dbReference>
<accession>A0A5C5ZVN7</accession>
<dbReference type="InterPro" id="IPR043906">
    <property type="entry name" value="Gfo/Idh/MocA_OxRdtase_bact_C"/>
</dbReference>
<keyword evidence="5" id="KW-1185">Reference proteome</keyword>
<dbReference type="EMBL" id="SJPQ01000001">
    <property type="protein sequence ID" value="TWT91077.1"/>
    <property type="molecule type" value="Genomic_DNA"/>
</dbReference>
<evidence type="ECO:0000256" key="1">
    <source>
        <dbReference type="SAM" id="SignalP"/>
    </source>
</evidence>
<dbReference type="SUPFAM" id="SSF55347">
    <property type="entry name" value="Glyceraldehyde-3-phosphate dehydrogenase-like, C-terminal domain"/>
    <property type="match status" value="1"/>
</dbReference>
<dbReference type="InterPro" id="IPR036291">
    <property type="entry name" value="NAD(P)-bd_dom_sf"/>
</dbReference>
<dbReference type="Pfam" id="PF01408">
    <property type="entry name" value="GFO_IDH_MocA"/>
    <property type="match status" value="1"/>
</dbReference>
<feature type="chain" id="PRO_5022940897" evidence="1">
    <location>
        <begin position="31"/>
        <end position="434"/>
    </location>
</feature>
<gene>
    <name evidence="4" type="primary">afr_1</name>
    <name evidence="4" type="ORF">Mal64_14760</name>
</gene>
<keyword evidence="4" id="KW-0560">Oxidoreductase</keyword>
<dbReference type="RefSeq" id="WP_146398494.1">
    <property type="nucleotide sequence ID" value="NZ_SJPQ01000001.1"/>
</dbReference>
<evidence type="ECO:0000259" key="3">
    <source>
        <dbReference type="Pfam" id="PF19051"/>
    </source>
</evidence>
<evidence type="ECO:0000313" key="5">
    <source>
        <dbReference type="Proteomes" id="UP000315440"/>
    </source>
</evidence>
<comment type="caution">
    <text evidence="4">The sequence shown here is derived from an EMBL/GenBank/DDBJ whole genome shotgun (WGS) entry which is preliminary data.</text>
</comment>
<dbReference type="GO" id="GO:0000166">
    <property type="term" value="F:nucleotide binding"/>
    <property type="evidence" value="ECO:0007669"/>
    <property type="project" value="InterPro"/>
</dbReference>
<reference evidence="4 5" key="1">
    <citation type="submission" date="2019-02" db="EMBL/GenBank/DDBJ databases">
        <title>Deep-cultivation of Planctomycetes and their phenomic and genomic characterization uncovers novel biology.</title>
        <authorList>
            <person name="Wiegand S."/>
            <person name="Jogler M."/>
            <person name="Boedeker C."/>
            <person name="Pinto D."/>
            <person name="Vollmers J."/>
            <person name="Rivas-Marin E."/>
            <person name="Kohn T."/>
            <person name="Peeters S.H."/>
            <person name="Heuer A."/>
            <person name="Rast P."/>
            <person name="Oberbeckmann S."/>
            <person name="Bunk B."/>
            <person name="Jeske O."/>
            <person name="Meyerdierks A."/>
            <person name="Storesund J.E."/>
            <person name="Kallscheuer N."/>
            <person name="Luecker S."/>
            <person name="Lage O.M."/>
            <person name="Pohl T."/>
            <person name="Merkel B.J."/>
            <person name="Hornburger P."/>
            <person name="Mueller R.-W."/>
            <person name="Bruemmer F."/>
            <person name="Labrenz M."/>
            <person name="Spormann A.M."/>
            <person name="Op Den Camp H."/>
            <person name="Overmann J."/>
            <person name="Amann R."/>
            <person name="Jetten M.S.M."/>
            <person name="Mascher T."/>
            <person name="Medema M.H."/>
            <person name="Devos D.P."/>
            <person name="Kaster A.-K."/>
            <person name="Ovreas L."/>
            <person name="Rohde M."/>
            <person name="Galperin M.Y."/>
            <person name="Jogler C."/>
        </authorList>
    </citation>
    <scope>NUCLEOTIDE SEQUENCE [LARGE SCALE GENOMIC DNA]</scope>
    <source>
        <strain evidence="4 5">Mal64</strain>
    </source>
</reference>
<dbReference type="OrthoDB" id="9788246at2"/>
<feature type="signal peptide" evidence="1">
    <location>
        <begin position="1"/>
        <end position="30"/>
    </location>
</feature>
<evidence type="ECO:0000313" key="4">
    <source>
        <dbReference type="EMBL" id="TWT91077.1"/>
    </source>
</evidence>
<organism evidence="4 5">
    <name type="scientific">Pseudobythopirellula maris</name>
    <dbReference type="NCBI Taxonomy" id="2527991"/>
    <lineage>
        <taxon>Bacteria</taxon>
        <taxon>Pseudomonadati</taxon>
        <taxon>Planctomycetota</taxon>
        <taxon>Planctomycetia</taxon>
        <taxon>Pirellulales</taxon>
        <taxon>Lacipirellulaceae</taxon>
        <taxon>Pseudobythopirellula</taxon>
    </lineage>
</organism>
<feature type="domain" description="Gfo/Idh/MocA-like oxidoreductase bacterial type C-terminal" evidence="3">
    <location>
        <begin position="357"/>
        <end position="424"/>
    </location>
</feature>
<name>A0A5C5ZVN7_9BACT</name>
<dbReference type="InterPro" id="IPR000683">
    <property type="entry name" value="Gfo/Idh/MocA-like_OxRdtase_N"/>
</dbReference>
<dbReference type="SUPFAM" id="SSF51735">
    <property type="entry name" value="NAD(P)-binding Rossmann-fold domains"/>
    <property type="match status" value="1"/>
</dbReference>
<sequence length="434" mass="47731" precursor="true">MANQNSSTTRRNFLATTGAAAAALATPRWALGAAATSPNESVRFGLIGCGVRSRAFIGRASAVCDPDAERLGWGVETSGCGASKGVADLRRLLDDPDLDAIVVAAPDHWHAPAALLAMDAGKHVYVEKPSSHNFRESQLLVEGAERTGLVVQHGTQQRSRPFTRDAVQAIREGVVGDVLVAKAWNIQHRGSIGHASPTAVPEGVDYDQWVGPAEWMPFQKNRFHKDWHWWRNFGTGDIGNDGAHELDYARWGLGVDTLPHKVSAIGGKYFYDDDQQHPDTATCVFEFAPQEEGGRPRQLIFEMRLWSTNYPWNCDSGAEFYGDGGEVFLSKRGKHRVRDEKGQTVSENRAERSKNFEHLENFFGAIRNGDKLNAPMTTAHHTVALIHLANLSLRVGRSLTIDPKTEQIVGDPEAADLLKRTYREGGHWAVPKGV</sequence>
<dbReference type="Proteomes" id="UP000315440">
    <property type="component" value="Unassembled WGS sequence"/>
</dbReference>
<dbReference type="AlphaFoldDB" id="A0A5C5ZVN7"/>
<dbReference type="InterPro" id="IPR050463">
    <property type="entry name" value="Gfo/Idh/MocA_oxidrdct_glycsds"/>
</dbReference>
<feature type="domain" description="Gfo/Idh/MocA-like oxidoreductase N-terminal" evidence="2">
    <location>
        <begin position="60"/>
        <end position="154"/>
    </location>
</feature>
<dbReference type="GO" id="GO:0033712">
    <property type="term" value="F:1,5-anhydro-D-fructose reductase (1,5-anhydro-D-mannitol-forming) activity"/>
    <property type="evidence" value="ECO:0007669"/>
    <property type="project" value="UniProtKB-EC"/>
</dbReference>
<evidence type="ECO:0000259" key="2">
    <source>
        <dbReference type="Pfam" id="PF01408"/>
    </source>
</evidence>
<proteinExistence type="predicted"/>
<keyword evidence="1" id="KW-0732">Signal</keyword>
<feature type="domain" description="Gfo/Idh/MocA-like oxidoreductase bacterial type C-terminal" evidence="3">
    <location>
        <begin position="184"/>
        <end position="281"/>
    </location>
</feature>
<protein>
    <submittedName>
        <fullName evidence="4">1,5-anhydro-D-fructose reductase</fullName>
        <ecNumber evidence="4">1.1.1.292</ecNumber>
    </submittedName>
</protein>